<dbReference type="Proteomes" id="UP000319138">
    <property type="component" value="Unassembled WGS sequence"/>
</dbReference>
<dbReference type="Gene3D" id="3.40.50.1110">
    <property type="entry name" value="SGNH hydrolase"/>
    <property type="match status" value="1"/>
</dbReference>
<evidence type="ECO:0000313" key="4">
    <source>
        <dbReference type="Proteomes" id="UP000319138"/>
    </source>
</evidence>
<dbReference type="PANTHER" id="PTHR30383">
    <property type="entry name" value="THIOESTERASE 1/PROTEASE 1/LYSOPHOSPHOLIPASE L1"/>
    <property type="match status" value="1"/>
</dbReference>
<dbReference type="AlphaFoldDB" id="A0A556RGH8"/>
<dbReference type="SUPFAM" id="SSF52266">
    <property type="entry name" value="SGNH hydrolase"/>
    <property type="match status" value="1"/>
</dbReference>
<reference evidence="3 4" key="1">
    <citation type="submission" date="2019-07" db="EMBL/GenBank/DDBJ databases">
        <title>Gilliamella genomes.</title>
        <authorList>
            <person name="Zheng H."/>
        </authorList>
    </citation>
    <scope>NUCLEOTIDE SEQUENCE [LARGE SCALE GENOMIC DNA]</scope>
    <source>
        <strain evidence="3 4">W8131</strain>
    </source>
</reference>
<dbReference type="Pfam" id="PF18668">
    <property type="entry name" value="Tail_spike_N"/>
    <property type="match status" value="1"/>
</dbReference>
<protein>
    <recommendedName>
        <fullName evidence="5">SGNH hydrolase-type esterase domain-containing protein</fullName>
    </recommendedName>
</protein>
<dbReference type="RefSeq" id="WP_144190380.1">
    <property type="nucleotide sequence ID" value="NZ_VMHL01000006.1"/>
</dbReference>
<name>A0A556RGH8_9GAMM</name>
<dbReference type="InterPro" id="IPR013830">
    <property type="entry name" value="SGNH_hydro"/>
</dbReference>
<organism evidence="3 4">
    <name type="scientific">Gilliamella apicola</name>
    <dbReference type="NCBI Taxonomy" id="1196095"/>
    <lineage>
        <taxon>Bacteria</taxon>
        <taxon>Pseudomonadati</taxon>
        <taxon>Pseudomonadota</taxon>
        <taxon>Gammaproteobacteria</taxon>
        <taxon>Orbales</taxon>
        <taxon>Orbaceae</taxon>
        <taxon>Gilliamella</taxon>
    </lineage>
</organism>
<proteinExistence type="predicted"/>
<dbReference type="Gene3D" id="2.10.10.80">
    <property type="match status" value="1"/>
</dbReference>
<gene>
    <name evidence="3" type="ORF">FPQ14_11690</name>
</gene>
<dbReference type="CDD" id="cd00229">
    <property type="entry name" value="SGNH_hydrolase"/>
    <property type="match status" value="1"/>
</dbReference>
<dbReference type="GO" id="GO:0016788">
    <property type="term" value="F:hydrolase activity, acting on ester bonds"/>
    <property type="evidence" value="ECO:0007669"/>
    <property type="project" value="UniProtKB-ARBA"/>
</dbReference>
<evidence type="ECO:0000313" key="3">
    <source>
        <dbReference type="EMBL" id="TSJ87998.1"/>
    </source>
</evidence>
<feature type="domain" description="SGNH hydrolase-type esterase" evidence="1">
    <location>
        <begin position="300"/>
        <end position="501"/>
    </location>
</feature>
<feature type="domain" description="Tail spike TSP1/Gp66 N-terminal" evidence="2">
    <location>
        <begin position="170"/>
        <end position="233"/>
    </location>
</feature>
<dbReference type="Pfam" id="PF13472">
    <property type="entry name" value="Lipase_GDSL_2"/>
    <property type="match status" value="1"/>
</dbReference>
<dbReference type="EMBL" id="VMHL01000006">
    <property type="protein sequence ID" value="TSJ87998.1"/>
    <property type="molecule type" value="Genomic_DNA"/>
</dbReference>
<dbReference type="InterPro" id="IPR040775">
    <property type="entry name" value="Tail_spike_N"/>
</dbReference>
<sequence>MSVSNQQIYYEYIADGSTVVFPFSCRVVYPSDITVTIDGKQATSYRVEGVDHPNGGNVVFSVAPVANSRVVLSRDIPLIRETDYQTNGDFLAKTVNRDFDRLWMALQNAFSWVRRALRYPKNGTNYDAENRRIENLGYPINQKDATTKYYVDQEYDKVKKAIDTVSDNMVQGLITLESFEKGATLRLNNQVLLWEKDGQYYRWTGALPKTVDVNSTPHNSGGIGGGKWVFIGDSALRNELINNGAKIVGYNNGTVDSALAENENSISSLKNNLIQNGEKGNVLLKIGANIANNNNCLIVVYGDSTTDGTGTSGWTQNPIDSANNAIGGIDHNLQAPNSWPVKLNSILQDMFSDCINVKNAGYGGRDIYSGWAFRNYKTAVLNTYGKPDYVIVAFGLNDVAYPGFSVKRFADEYEKLLNLIIENGSIPILATPDPVSDNHRTPLKVQGTACNIIKDIAKRKGLTVLDLNSFLLNWQFKRRNNARWGYHQPDRLHFSDLGHALKAAYCAKKISGIVYPMEAGNKIPSWTFSQSLSSDFIYTINNFFSGCLQFKSYSPRQKIMTGYIWVDQEALLTYYSVNRDIGAMSSSNNYPLIKLTQLPTNGTIERPVYFGDAGQDDNIMLSEMPLAVGALSAGLNKIEYFAPSINSELQIGYFSVRTLQQKFRTINPSSLNYFDSNNLRVGYELFTDIDEFHFYNFNNLKMHLSIPKSSGFLFLISRVCSKYSDLTLKDAHAGLMIFRNDDNSLSLMEVLFDMTGYISSRELAKTSQTNVYTDGCVINYHIFINKNNTSEINITADGVTVISYTQDSSKRPLPICGTIGGFYYDKSKVTNDMISASFINVYYS</sequence>
<dbReference type="InterPro" id="IPR051532">
    <property type="entry name" value="Ester_Hydrolysis_Enzymes"/>
</dbReference>
<evidence type="ECO:0000259" key="1">
    <source>
        <dbReference type="Pfam" id="PF13472"/>
    </source>
</evidence>
<evidence type="ECO:0008006" key="5">
    <source>
        <dbReference type="Google" id="ProtNLM"/>
    </source>
</evidence>
<evidence type="ECO:0000259" key="2">
    <source>
        <dbReference type="Pfam" id="PF18668"/>
    </source>
</evidence>
<accession>A0A556RGH8</accession>
<dbReference type="InterPro" id="IPR036514">
    <property type="entry name" value="SGNH_hydro_sf"/>
</dbReference>
<comment type="caution">
    <text evidence="3">The sequence shown here is derived from an EMBL/GenBank/DDBJ whole genome shotgun (WGS) entry which is preliminary data.</text>
</comment>